<dbReference type="SUPFAM" id="SSF51905">
    <property type="entry name" value="FAD/NAD(P)-binding domain"/>
    <property type="match status" value="1"/>
</dbReference>
<dbReference type="InterPro" id="IPR036188">
    <property type="entry name" value="FAD/NAD-bd_sf"/>
</dbReference>
<dbReference type="GO" id="GO:0016614">
    <property type="term" value="F:oxidoreductase activity, acting on CH-OH group of donors"/>
    <property type="evidence" value="ECO:0007669"/>
    <property type="project" value="InterPro"/>
</dbReference>
<protein>
    <submittedName>
        <fullName evidence="10">GMC family oxidoreductase</fullName>
    </submittedName>
</protein>
<dbReference type="InterPro" id="IPR007867">
    <property type="entry name" value="GMC_OxRtase_C"/>
</dbReference>
<dbReference type="PANTHER" id="PTHR42784">
    <property type="entry name" value="PYRANOSE 2-OXIDASE"/>
    <property type="match status" value="1"/>
</dbReference>
<feature type="domain" description="Glucose-methanol-choline oxidoreductase N-terminal" evidence="7">
    <location>
        <begin position="99"/>
        <end position="321"/>
    </location>
</feature>
<name>A0AAE4F1Y4_9EURY</name>
<evidence type="ECO:0000259" key="7">
    <source>
        <dbReference type="Pfam" id="PF00732"/>
    </source>
</evidence>
<comment type="cofactor">
    <cofactor evidence="1">
        <name>FAD</name>
        <dbReference type="ChEBI" id="CHEBI:57692"/>
    </cofactor>
</comment>
<dbReference type="EMBL" id="JAMQOM010000009">
    <property type="protein sequence ID" value="MDS0223108.1"/>
    <property type="molecule type" value="Genomic_DNA"/>
</dbReference>
<evidence type="ECO:0000259" key="9">
    <source>
        <dbReference type="Pfam" id="PF05199"/>
    </source>
</evidence>
<dbReference type="Pfam" id="PF05199">
    <property type="entry name" value="GMC_oxred_C"/>
    <property type="match status" value="1"/>
</dbReference>
<keyword evidence="3" id="KW-0285">Flavoprotein</keyword>
<accession>A0AAE4F1Y4</accession>
<dbReference type="Pfam" id="PF01266">
    <property type="entry name" value="DAO"/>
    <property type="match status" value="1"/>
</dbReference>
<evidence type="ECO:0000256" key="2">
    <source>
        <dbReference type="ARBA" id="ARBA00010790"/>
    </source>
</evidence>
<evidence type="ECO:0000259" key="8">
    <source>
        <dbReference type="Pfam" id="PF01266"/>
    </source>
</evidence>
<organism evidence="10 11">
    <name type="scientific">Haloarcula terrestris</name>
    <dbReference type="NCBI Taxonomy" id="2950533"/>
    <lineage>
        <taxon>Archaea</taxon>
        <taxon>Methanobacteriati</taxon>
        <taxon>Methanobacteriota</taxon>
        <taxon>Stenosarchaea group</taxon>
        <taxon>Halobacteria</taxon>
        <taxon>Halobacteriales</taxon>
        <taxon>Haloarculaceae</taxon>
        <taxon>Haloarcula</taxon>
    </lineage>
</organism>
<feature type="domain" description="Glucose-methanol-choline oxidoreductase C-terminal" evidence="9">
    <location>
        <begin position="422"/>
        <end position="541"/>
    </location>
</feature>
<dbReference type="AlphaFoldDB" id="A0AAE4F1Y4"/>
<dbReference type="RefSeq" id="WP_310897718.1">
    <property type="nucleotide sequence ID" value="NZ_JAMQOM010000009.1"/>
</dbReference>
<evidence type="ECO:0000313" key="10">
    <source>
        <dbReference type="EMBL" id="MDS0223108.1"/>
    </source>
</evidence>
<dbReference type="Proteomes" id="UP001253439">
    <property type="component" value="Unassembled WGS sequence"/>
</dbReference>
<dbReference type="PANTHER" id="PTHR42784:SF1">
    <property type="entry name" value="PYRANOSE 2-OXIDASE"/>
    <property type="match status" value="1"/>
</dbReference>
<proteinExistence type="inferred from homology"/>
<dbReference type="Gene3D" id="3.50.50.60">
    <property type="entry name" value="FAD/NAD(P)-binding domain"/>
    <property type="match status" value="2"/>
</dbReference>
<dbReference type="InterPro" id="IPR006076">
    <property type="entry name" value="FAD-dep_OxRdtase"/>
</dbReference>
<evidence type="ECO:0000256" key="1">
    <source>
        <dbReference type="ARBA" id="ARBA00001974"/>
    </source>
</evidence>
<feature type="domain" description="FAD dependent oxidoreductase" evidence="8">
    <location>
        <begin position="18"/>
        <end position="50"/>
    </location>
</feature>
<keyword evidence="4" id="KW-0274">FAD</keyword>
<keyword evidence="11" id="KW-1185">Reference proteome</keyword>
<evidence type="ECO:0000256" key="5">
    <source>
        <dbReference type="ARBA" id="ARBA00023002"/>
    </source>
</evidence>
<comment type="caution">
    <text evidence="10">The sequence shown here is derived from an EMBL/GenBank/DDBJ whole genome shotgun (WGS) entry which is preliminary data.</text>
</comment>
<evidence type="ECO:0000256" key="4">
    <source>
        <dbReference type="ARBA" id="ARBA00022827"/>
    </source>
</evidence>
<evidence type="ECO:0000256" key="3">
    <source>
        <dbReference type="ARBA" id="ARBA00022630"/>
    </source>
</evidence>
<dbReference type="Pfam" id="PF00732">
    <property type="entry name" value="GMC_oxred_N"/>
    <property type="match status" value="1"/>
</dbReference>
<evidence type="ECO:0000256" key="6">
    <source>
        <dbReference type="SAM" id="MobiDB-lite"/>
    </source>
</evidence>
<dbReference type="SUPFAM" id="SSF54373">
    <property type="entry name" value="FAD-linked reductases, C-terminal domain"/>
    <property type="match status" value="1"/>
</dbReference>
<comment type="similarity">
    <text evidence="2">Belongs to the GMC oxidoreductase family.</text>
</comment>
<sequence length="552" mass="60677">MSKPVSNQRDRTPSPNPDICVVGSGVAGALVAYSLSRRGHEVVILEAGPWFDPSNRLQRMEKALRPDRRFEEVWDMGGARDRYESSGDVFYGLNRTRVKGVGGTTLHWLGAAERYHEKDFEMNTRYGLASDWPISYENLRPYYARAERELGVAGTADNPFAPPRKQEYPMEAFPPSYSDSLFADACEELGITMHTIPQARNSEPFDGRSQCLGFSTCIPVCPSGAKYSADVHVRKAREEGARVVDRAPVQRLVHDDGGKHVEAAVYATPDGERHRQTADRFVLACGAVEIPRLLLLSATDAYPDGLANSSGAVGRYFMDHPIVQIRGALDRPTNQNPIGFYTSGSEQFYDHKEPTPGSLKLVFENVNPIGPSRALRGGDSGTREDLSDPVTGDEWGDELLEQMRAETPNRRIGMLANAELLPRKENTVTLDHSRTDNFGNPVPDVSWNLGSHVRETMSYAREIQRDIMDELGATITAESDLTDPRQASHKLGTTRMGTDPSESVVGPTLRTHDLKNLYIASGSVFVTGGATHPTLTIAALALKAADHVNEGL</sequence>
<dbReference type="InterPro" id="IPR000172">
    <property type="entry name" value="GMC_OxRdtase_N"/>
</dbReference>
<feature type="region of interest" description="Disordered" evidence="6">
    <location>
        <begin position="372"/>
        <end position="394"/>
    </location>
</feature>
<evidence type="ECO:0000313" key="11">
    <source>
        <dbReference type="Proteomes" id="UP001253439"/>
    </source>
</evidence>
<gene>
    <name evidence="10" type="ORF">NDI54_17315</name>
</gene>
<dbReference type="InterPro" id="IPR051473">
    <property type="entry name" value="P2Ox-like"/>
</dbReference>
<reference evidence="10 11" key="1">
    <citation type="submission" date="2022-06" db="EMBL/GenBank/DDBJ databases">
        <title>Haloarcula sp. a new haloarchaeum isolate from saline soil.</title>
        <authorList>
            <person name="Strakova D."/>
            <person name="Galisteo C."/>
            <person name="Sanchez-Porro C."/>
            <person name="Ventosa A."/>
        </authorList>
    </citation>
    <scope>NUCLEOTIDE SEQUENCE [LARGE SCALE GENOMIC DNA]</scope>
    <source>
        <strain evidence="10 11">S1AR25-5A</strain>
    </source>
</reference>
<dbReference type="GO" id="GO:0050660">
    <property type="term" value="F:flavin adenine dinucleotide binding"/>
    <property type="evidence" value="ECO:0007669"/>
    <property type="project" value="InterPro"/>
</dbReference>
<keyword evidence="5" id="KW-0560">Oxidoreductase</keyword>